<dbReference type="EMBL" id="SJST01000003">
    <property type="protein sequence ID" value="TCD14103.1"/>
    <property type="molecule type" value="Genomic_DNA"/>
</dbReference>
<keyword evidence="2" id="KW-1185">Reference proteome</keyword>
<dbReference type="Pfam" id="PF07372">
    <property type="entry name" value="DUF1491"/>
    <property type="match status" value="1"/>
</dbReference>
<evidence type="ECO:0000313" key="1">
    <source>
        <dbReference type="EMBL" id="TCD14103.1"/>
    </source>
</evidence>
<name>A0A4R0PC48_9HYPH</name>
<accession>A0A4R0PC48</accession>
<gene>
    <name evidence="1" type="ORF">E0D97_08390</name>
</gene>
<dbReference type="InterPro" id="IPR009964">
    <property type="entry name" value="DUF1491"/>
</dbReference>
<reference evidence="1 2" key="1">
    <citation type="journal article" date="2015" name="Antonie Van Leeuwenhoek">
        <title>Oricola cellulosilytica gen. nov., sp. nov., a cellulose-degrading bacterium of the family Phyllobacteriaceae isolated from surface seashore water, and emended descriptions of Mesorhizobium loti and Phyllobacterium myrsinacearum.</title>
        <authorList>
            <person name="Hameed A."/>
            <person name="Shahina M."/>
            <person name="Lai W.A."/>
            <person name="Lin S.Y."/>
            <person name="Young L.S."/>
            <person name="Liu Y.C."/>
            <person name="Hsu Y.H."/>
            <person name="Young C.C."/>
        </authorList>
    </citation>
    <scope>NUCLEOTIDE SEQUENCE [LARGE SCALE GENOMIC DNA]</scope>
    <source>
        <strain evidence="1 2">KCTC 52183</strain>
    </source>
</reference>
<evidence type="ECO:0000313" key="2">
    <source>
        <dbReference type="Proteomes" id="UP000291301"/>
    </source>
</evidence>
<sequence>MNGRVTSAIFVSSIMRRVNAEGGFAAVLKRGSDDAGAIFLCMPGPRGNGTSLYGQAPQSVIAERQKTPFGGRLFELLGEALTDEDLAARFERETRMDPDFWAIEIDASGRSPEEFFDIA</sequence>
<dbReference type="Proteomes" id="UP000291301">
    <property type="component" value="Unassembled WGS sequence"/>
</dbReference>
<dbReference type="RefSeq" id="WP_131567797.1">
    <property type="nucleotide sequence ID" value="NZ_JAINFK010000002.1"/>
</dbReference>
<dbReference type="Gene3D" id="3.40.1530.20">
    <property type="entry name" value="Protein of unknown function (DUF1491)"/>
    <property type="match status" value="1"/>
</dbReference>
<proteinExistence type="predicted"/>
<comment type="caution">
    <text evidence="1">The sequence shown here is derived from an EMBL/GenBank/DDBJ whole genome shotgun (WGS) entry which is preliminary data.</text>
</comment>
<dbReference type="OrthoDB" id="9809136at2"/>
<protein>
    <submittedName>
        <fullName evidence="1">DUF1491 family protein</fullName>
    </submittedName>
</protein>
<dbReference type="AlphaFoldDB" id="A0A4R0PC48"/>
<organism evidence="1 2">
    <name type="scientific">Oricola cellulosilytica</name>
    <dbReference type="NCBI Taxonomy" id="1429082"/>
    <lineage>
        <taxon>Bacteria</taxon>
        <taxon>Pseudomonadati</taxon>
        <taxon>Pseudomonadota</taxon>
        <taxon>Alphaproteobacteria</taxon>
        <taxon>Hyphomicrobiales</taxon>
        <taxon>Ahrensiaceae</taxon>
        <taxon>Oricola</taxon>
    </lineage>
</organism>